<evidence type="ECO:0000256" key="1">
    <source>
        <dbReference type="SAM" id="MobiDB-lite"/>
    </source>
</evidence>
<reference evidence="3" key="1">
    <citation type="journal article" date="2023" name="Insect Mol. Biol.">
        <title>Genome sequencing provides insights into the evolution of gene families encoding plant cell wall-degrading enzymes in longhorned beetles.</title>
        <authorList>
            <person name="Shin N.R."/>
            <person name="Okamura Y."/>
            <person name="Kirsch R."/>
            <person name="Pauchet Y."/>
        </authorList>
    </citation>
    <scope>NUCLEOTIDE SEQUENCE</scope>
    <source>
        <strain evidence="3">RBIC_L_NR</strain>
    </source>
</reference>
<accession>A0AAV8XES2</accession>
<name>A0AAV8XES2_9CUCU</name>
<evidence type="ECO:0000313" key="3">
    <source>
        <dbReference type="EMBL" id="KAJ8937226.1"/>
    </source>
</evidence>
<evidence type="ECO:0000259" key="2">
    <source>
        <dbReference type="PROSITE" id="PS51029"/>
    </source>
</evidence>
<comment type="caution">
    <text evidence="3">The sequence shown here is derived from an EMBL/GenBank/DDBJ whole genome shotgun (WGS) entry which is preliminary data.</text>
</comment>
<gene>
    <name evidence="3" type="ORF">NQ314_011981</name>
</gene>
<dbReference type="SMART" id="SM00595">
    <property type="entry name" value="MADF"/>
    <property type="match status" value="1"/>
</dbReference>
<feature type="compositionally biased region" description="Low complexity" evidence="1">
    <location>
        <begin position="149"/>
        <end position="170"/>
    </location>
</feature>
<dbReference type="PROSITE" id="PS51029">
    <property type="entry name" value="MADF"/>
    <property type="match status" value="1"/>
</dbReference>
<feature type="domain" description="MADF" evidence="2">
    <location>
        <begin position="39"/>
        <end position="136"/>
    </location>
</feature>
<dbReference type="EMBL" id="JANEYF010003330">
    <property type="protein sequence ID" value="KAJ8937226.1"/>
    <property type="molecule type" value="Genomic_DNA"/>
</dbReference>
<sequence length="299" mass="33914">MVEDENEDDVNCIQQRNNCQRGCVGTISQSASQRELLEEFIEIYRCEPCLWLVKSKDNHNRIKREAAYVRLIDKLKEIEPKATKQAVINKINSIRCTYRKENEKVNESKSGSGADDVYEPKLWYYSLLTFVDDQEIPKTSRCNLEIENETNPPETTDSTESSSFSGNSTPLSTRAPKKKSEVSLTKDVLLSVQSNFKRPANQDDRFDLFGKSISAKLRDVNKQQRILAEKIISDTLFEAEMGNLTVSHKLMVPSGKLTPNMNPGDLDALWEDLKISLNSCGDGPLRSVHECKNVSKLFI</sequence>
<evidence type="ECO:0000313" key="4">
    <source>
        <dbReference type="Proteomes" id="UP001162156"/>
    </source>
</evidence>
<dbReference type="AlphaFoldDB" id="A0AAV8XES2"/>
<proteinExistence type="predicted"/>
<feature type="region of interest" description="Disordered" evidence="1">
    <location>
        <begin position="141"/>
        <end position="179"/>
    </location>
</feature>
<organism evidence="3 4">
    <name type="scientific">Rhamnusium bicolor</name>
    <dbReference type="NCBI Taxonomy" id="1586634"/>
    <lineage>
        <taxon>Eukaryota</taxon>
        <taxon>Metazoa</taxon>
        <taxon>Ecdysozoa</taxon>
        <taxon>Arthropoda</taxon>
        <taxon>Hexapoda</taxon>
        <taxon>Insecta</taxon>
        <taxon>Pterygota</taxon>
        <taxon>Neoptera</taxon>
        <taxon>Endopterygota</taxon>
        <taxon>Coleoptera</taxon>
        <taxon>Polyphaga</taxon>
        <taxon>Cucujiformia</taxon>
        <taxon>Chrysomeloidea</taxon>
        <taxon>Cerambycidae</taxon>
        <taxon>Lepturinae</taxon>
        <taxon>Rhagiini</taxon>
        <taxon>Rhamnusium</taxon>
    </lineage>
</organism>
<dbReference type="PANTHER" id="PTHR21505">
    <property type="entry name" value="MADF DOMAIN-CONTAINING PROTEIN-RELATED"/>
    <property type="match status" value="1"/>
</dbReference>
<protein>
    <recommendedName>
        <fullName evidence="2">MADF domain-containing protein</fullName>
    </recommendedName>
</protein>
<dbReference type="InterPro" id="IPR006578">
    <property type="entry name" value="MADF-dom"/>
</dbReference>
<dbReference type="Pfam" id="PF10545">
    <property type="entry name" value="MADF_DNA_bdg"/>
    <property type="match status" value="1"/>
</dbReference>
<keyword evidence="4" id="KW-1185">Reference proteome</keyword>
<dbReference type="PANTHER" id="PTHR21505:SF8">
    <property type="entry name" value="DPT-YFP REPRESSOR BY OVEREXPRESSION, ISOFORM D-RELATED"/>
    <property type="match status" value="1"/>
</dbReference>
<dbReference type="Proteomes" id="UP001162156">
    <property type="component" value="Unassembled WGS sequence"/>
</dbReference>